<protein>
    <submittedName>
        <fullName evidence="2">Uncharacterized protein</fullName>
    </submittedName>
</protein>
<proteinExistence type="predicted"/>
<dbReference type="KEGG" id="amr:AM1_B0366"/>
<sequence length="80" mass="9100">MLEVYSPIPSLMSEQDQYAPAPSRNTEEIQKDYNSDAKAMRAKAARARIAARQKAERDARQRAAIEKIPLEHRYVPDQAS</sequence>
<dbReference type="Proteomes" id="UP000000268">
    <property type="component" value="Plasmid pREB2"/>
</dbReference>
<organism evidence="2 3">
    <name type="scientific">Acaryochloris marina (strain MBIC 11017)</name>
    <dbReference type="NCBI Taxonomy" id="329726"/>
    <lineage>
        <taxon>Bacteria</taxon>
        <taxon>Bacillati</taxon>
        <taxon>Cyanobacteriota</taxon>
        <taxon>Cyanophyceae</taxon>
        <taxon>Acaryochloridales</taxon>
        <taxon>Acaryochloridaceae</taxon>
        <taxon>Acaryochloris</taxon>
    </lineage>
</organism>
<reference evidence="2 3" key="1">
    <citation type="journal article" date="2008" name="Proc. Natl. Acad. Sci. U.S.A.">
        <title>Niche adaptation and genome expansion in the chlorophyll d-producing cyanobacterium Acaryochloris marina.</title>
        <authorList>
            <person name="Swingley W.D."/>
            <person name="Chen M."/>
            <person name="Cheung P.C."/>
            <person name="Conrad A.L."/>
            <person name="Dejesa L.C."/>
            <person name="Hao J."/>
            <person name="Honchak B.M."/>
            <person name="Karbach L.E."/>
            <person name="Kurdoglu A."/>
            <person name="Lahiri S."/>
            <person name="Mastrian S.D."/>
            <person name="Miyashita H."/>
            <person name="Page L."/>
            <person name="Ramakrishna P."/>
            <person name="Satoh S."/>
            <person name="Sattley W.M."/>
            <person name="Shimada Y."/>
            <person name="Taylor H.L."/>
            <person name="Tomo T."/>
            <person name="Tsuchiya T."/>
            <person name="Wang Z.T."/>
            <person name="Raymond J."/>
            <person name="Mimuro M."/>
            <person name="Blankenship R.E."/>
            <person name="Touchman J.W."/>
        </authorList>
    </citation>
    <scope>NUCLEOTIDE SEQUENCE [LARGE SCALE GENOMIC DNA]</scope>
    <source>
        <strain evidence="3">MBIC 11017</strain>
        <plasmid evidence="3">Plasmid pREB2</plasmid>
    </source>
</reference>
<evidence type="ECO:0000313" key="2">
    <source>
        <dbReference type="EMBL" id="ABW32084.1"/>
    </source>
</evidence>
<name>A8ZLQ7_ACAM1</name>
<dbReference type="HOGENOM" id="CLU_2581616_0_0_3"/>
<keyword evidence="3" id="KW-1185">Reference proteome</keyword>
<gene>
    <name evidence="2" type="ordered locus">AM1_B0366</name>
</gene>
<accession>A8ZLQ7</accession>
<evidence type="ECO:0000256" key="1">
    <source>
        <dbReference type="SAM" id="MobiDB-lite"/>
    </source>
</evidence>
<dbReference type="AlphaFoldDB" id="A8ZLQ7"/>
<dbReference type="EMBL" id="CP000839">
    <property type="protein sequence ID" value="ABW32084.1"/>
    <property type="molecule type" value="Genomic_DNA"/>
</dbReference>
<feature type="region of interest" description="Disordered" evidence="1">
    <location>
        <begin position="1"/>
        <end position="28"/>
    </location>
</feature>
<geneLocation type="plasmid" evidence="2 3">
    <name>pREB2</name>
</geneLocation>
<evidence type="ECO:0000313" key="3">
    <source>
        <dbReference type="Proteomes" id="UP000000268"/>
    </source>
</evidence>
<keyword evidence="2" id="KW-0614">Plasmid</keyword>